<dbReference type="InterPro" id="IPR045010">
    <property type="entry name" value="MDR_fam"/>
</dbReference>
<dbReference type="PANTHER" id="PTHR43205">
    <property type="entry name" value="PROSTAGLANDIN REDUCTASE"/>
    <property type="match status" value="1"/>
</dbReference>
<dbReference type="OrthoDB" id="809632at2759"/>
<gene>
    <name evidence="1" type="ORF">Ctob_005634</name>
</gene>
<accession>A0A0M0K6A3</accession>
<dbReference type="SUPFAM" id="SSF51735">
    <property type="entry name" value="NAD(P)-binding Rossmann-fold domains"/>
    <property type="match status" value="1"/>
</dbReference>
<evidence type="ECO:0000313" key="2">
    <source>
        <dbReference type="Proteomes" id="UP000037460"/>
    </source>
</evidence>
<dbReference type="PANTHER" id="PTHR43205:SF7">
    <property type="entry name" value="PROSTAGLANDIN REDUCTASE 1"/>
    <property type="match status" value="1"/>
</dbReference>
<dbReference type="Gene3D" id="3.40.50.720">
    <property type="entry name" value="NAD(P)-binding Rossmann-like Domain"/>
    <property type="match status" value="1"/>
</dbReference>
<protein>
    <submittedName>
        <fullName evidence="1">Oxidoreductase</fullName>
    </submittedName>
</protein>
<dbReference type="InterPro" id="IPR036291">
    <property type="entry name" value="NAD(P)-bd_dom_sf"/>
</dbReference>
<sequence>MLDEKAYHGAIALGDTIPALGYGKVVASANPKLRSAIDYKDTHLTIGEQLDKLCPNGIDYYFDTVGGELLDEVLRRLNRNARVVICGASSQYNGNLNVGTVRGPSEYLKLAERGAQMIGFNVMFYFHRLPGAMVHILWLMFRGKIFMTEQLERGIEAFAPAMIKMFTGGHIGKLLVEIGPPRPSSEGTGEASKKIV</sequence>
<organism evidence="1 2">
    <name type="scientific">Chrysochromulina tobinii</name>
    <dbReference type="NCBI Taxonomy" id="1460289"/>
    <lineage>
        <taxon>Eukaryota</taxon>
        <taxon>Haptista</taxon>
        <taxon>Haptophyta</taxon>
        <taxon>Prymnesiophyceae</taxon>
        <taxon>Prymnesiales</taxon>
        <taxon>Chrysochromulinaceae</taxon>
        <taxon>Chrysochromulina</taxon>
    </lineage>
</organism>
<dbReference type="EMBL" id="JWZX01001255">
    <property type="protein sequence ID" value="KOO34345.1"/>
    <property type="molecule type" value="Genomic_DNA"/>
</dbReference>
<name>A0A0M0K6A3_9EUKA</name>
<reference evidence="2" key="1">
    <citation type="journal article" date="2015" name="PLoS Genet.">
        <title>Genome Sequence and Transcriptome Analyses of Chrysochromulina tobin: Metabolic Tools for Enhanced Algal Fitness in the Prominent Order Prymnesiales (Haptophyceae).</title>
        <authorList>
            <person name="Hovde B.T."/>
            <person name="Deodato C.R."/>
            <person name="Hunsperger H.M."/>
            <person name="Ryken S.A."/>
            <person name="Yost W."/>
            <person name="Jha R.K."/>
            <person name="Patterson J."/>
            <person name="Monnat R.J. Jr."/>
            <person name="Barlow S.B."/>
            <person name="Starkenburg S.R."/>
            <person name="Cattolico R.A."/>
        </authorList>
    </citation>
    <scope>NUCLEOTIDE SEQUENCE</scope>
    <source>
        <strain evidence="2">CCMP291</strain>
    </source>
</reference>
<dbReference type="AlphaFoldDB" id="A0A0M0K6A3"/>
<dbReference type="Pfam" id="PF13602">
    <property type="entry name" value="ADH_zinc_N_2"/>
    <property type="match status" value="1"/>
</dbReference>
<dbReference type="Proteomes" id="UP000037460">
    <property type="component" value="Unassembled WGS sequence"/>
</dbReference>
<evidence type="ECO:0000313" key="1">
    <source>
        <dbReference type="EMBL" id="KOO34345.1"/>
    </source>
</evidence>
<keyword evidence="2" id="KW-1185">Reference proteome</keyword>
<dbReference type="Gene3D" id="3.90.180.10">
    <property type="entry name" value="Medium-chain alcohol dehydrogenases, catalytic domain"/>
    <property type="match status" value="1"/>
</dbReference>
<proteinExistence type="predicted"/>
<comment type="caution">
    <text evidence="1">The sequence shown here is derived from an EMBL/GenBank/DDBJ whole genome shotgun (WGS) entry which is preliminary data.</text>
</comment>
<dbReference type="GO" id="GO:0016628">
    <property type="term" value="F:oxidoreductase activity, acting on the CH-CH group of donors, NAD or NADP as acceptor"/>
    <property type="evidence" value="ECO:0007669"/>
    <property type="project" value="InterPro"/>
</dbReference>